<evidence type="ECO:0000256" key="2">
    <source>
        <dbReference type="ARBA" id="ARBA00022679"/>
    </source>
</evidence>
<dbReference type="SUPFAM" id="SSF53901">
    <property type="entry name" value="Thiolase-like"/>
    <property type="match status" value="1"/>
</dbReference>
<evidence type="ECO:0000313" key="5">
    <source>
        <dbReference type="EMBL" id="TPX36158.1"/>
    </source>
</evidence>
<dbReference type="InterPro" id="IPR016039">
    <property type="entry name" value="Thiolase-like"/>
</dbReference>
<dbReference type="OrthoDB" id="435240at2759"/>
<sequence>MSAKIPIIVGAADYKNRSKDVVDALEPAELMARAIDAALDDAGSSKIRQSVDSIDCVINWGWPYSDLPGQLAKRLGLNPLKHKDLSGMNGAEPNRLLDEAARRIAYGETTVEVVTGGEALASLEAFQKAKKFPPPWTPSDNTPTETFKVSNRPRAKDLLQRHGFMVPSQGYCLYENAYRAHRNQSIQANHDESVELYADFAQIAKKHPAAWNYGTAETKQTIGTFSGKNRMIQFPYPLLMNAFNSVNLAGAVVLTSTEAAKAMGIPESKWVYIYGAAGTQDSGNILLRPNYIESPALTRALQTTMKVAGVTPSDLDAVDIYSCFPIVPKLACAQLGLPVLNGPKPVTLLGGLTSFGGAGNSYSMHALVAMSKSIREGKYRKGLVLANGGWLTYEWAVVLAKTPRTDGVPYTTKAALPKEVTDVPIPPIAEVANGACVVESYTVQYSRDNKPELAIIVGRLNATGERFIANEANEQTLKEFVSSREPVGRAGIVTSRNDTQINMFSFGSSSL</sequence>
<organism evidence="5 6">
    <name type="scientific">Synchytrium microbalum</name>
    <dbReference type="NCBI Taxonomy" id="1806994"/>
    <lineage>
        <taxon>Eukaryota</taxon>
        <taxon>Fungi</taxon>
        <taxon>Fungi incertae sedis</taxon>
        <taxon>Chytridiomycota</taxon>
        <taxon>Chytridiomycota incertae sedis</taxon>
        <taxon>Chytridiomycetes</taxon>
        <taxon>Synchytriales</taxon>
        <taxon>Synchytriaceae</taxon>
        <taxon>Synchytrium</taxon>
    </lineage>
</organism>
<dbReference type="Gene3D" id="3.40.47.10">
    <property type="match status" value="1"/>
</dbReference>
<accession>A0A507C9Y7</accession>
<evidence type="ECO:0000259" key="4">
    <source>
        <dbReference type="Pfam" id="PF18313"/>
    </source>
</evidence>
<dbReference type="InterPro" id="IPR040771">
    <property type="entry name" value="TLP1_add_C"/>
</dbReference>
<reference evidence="5 6" key="1">
    <citation type="journal article" date="2019" name="Sci. Rep.">
        <title>Comparative genomics of chytrid fungi reveal insights into the obligate biotrophic and pathogenic lifestyle of Synchytrium endobioticum.</title>
        <authorList>
            <person name="van de Vossenberg B.T.L.H."/>
            <person name="Warris S."/>
            <person name="Nguyen H.D.T."/>
            <person name="van Gent-Pelzer M.P.E."/>
            <person name="Joly D.L."/>
            <person name="van de Geest H.C."/>
            <person name="Bonants P.J.M."/>
            <person name="Smith D.S."/>
            <person name="Levesque C.A."/>
            <person name="van der Lee T.A.J."/>
        </authorList>
    </citation>
    <scope>NUCLEOTIDE SEQUENCE [LARGE SCALE GENOMIC DNA]</scope>
    <source>
        <strain evidence="5 6">JEL517</strain>
    </source>
</reference>
<dbReference type="GO" id="GO:0016746">
    <property type="term" value="F:acyltransferase activity"/>
    <property type="evidence" value="ECO:0007669"/>
    <property type="project" value="UniProtKB-KW"/>
</dbReference>
<dbReference type="Gene3D" id="2.40.50.840">
    <property type="match status" value="1"/>
</dbReference>
<dbReference type="Pfam" id="PF18313">
    <property type="entry name" value="TLP1_add_C"/>
    <property type="match status" value="1"/>
</dbReference>
<keyword evidence="3" id="KW-0012">Acyltransferase</keyword>
<proteinExistence type="inferred from homology"/>
<dbReference type="EMBL" id="QEAO01000005">
    <property type="protein sequence ID" value="TPX36158.1"/>
    <property type="molecule type" value="Genomic_DNA"/>
</dbReference>
<dbReference type="PANTHER" id="PTHR18919">
    <property type="entry name" value="ACETYL-COA C-ACYLTRANSFERASE"/>
    <property type="match status" value="1"/>
</dbReference>
<evidence type="ECO:0000256" key="1">
    <source>
        <dbReference type="ARBA" id="ARBA00010982"/>
    </source>
</evidence>
<name>A0A507C9Y7_9FUNG</name>
<evidence type="ECO:0000256" key="3">
    <source>
        <dbReference type="ARBA" id="ARBA00023315"/>
    </source>
</evidence>
<keyword evidence="6" id="KW-1185">Reference proteome</keyword>
<dbReference type="AlphaFoldDB" id="A0A507C9Y7"/>
<dbReference type="PANTHER" id="PTHR18919:SF139">
    <property type="entry name" value="THIOLASE-LIKE PROTEIN TYPE 1 ADDITIONAL C-TERMINAL DOMAIN-CONTAINING PROTEIN"/>
    <property type="match status" value="1"/>
</dbReference>
<protein>
    <recommendedName>
        <fullName evidence="4">Thiolase-like protein type 1 additional C-terminal domain-containing protein</fullName>
    </recommendedName>
</protein>
<feature type="domain" description="Thiolase-like protein type 1 additional C-terminal" evidence="4">
    <location>
        <begin position="416"/>
        <end position="494"/>
    </location>
</feature>
<comment type="caution">
    <text evidence="5">The sequence shown here is derived from an EMBL/GenBank/DDBJ whole genome shotgun (WGS) entry which is preliminary data.</text>
</comment>
<dbReference type="STRING" id="1806994.A0A507C9Y7"/>
<dbReference type="Proteomes" id="UP000319731">
    <property type="component" value="Unassembled WGS sequence"/>
</dbReference>
<evidence type="ECO:0000313" key="6">
    <source>
        <dbReference type="Proteomes" id="UP000319731"/>
    </source>
</evidence>
<gene>
    <name evidence="5" type="ORF">SmJEL517_g01650</name>
</gene>
<keyword evidence="2" id="KW-0808">Transferase</keyword>
<comment type="similarity">
    <text evidence="1">Belongs to the thiolase-like superfamily. Thiolase family.</text>
</comment>
<dbReference type="RefSeq" id="XP_031026471.1">
    <property type="nucleotide sequence ID" value="XM_031167578.1"/>
</dbReference>
<dbReference type="GeneID" id="42002875"/>